<keyword evidence="1" id="KW-1133">Transmembrane helix</keyword>
<keyword evidence="3" id="KW-1185">Reference proteome</keyword>
<name>A0AA96PQV8_9CAUD</name>
<dbReference type="Proteomes" id="UP001301924">
    <property type="component" value="Segment"/>
</dbReference>
<sequence length="87" mass="9511">MNLVLLGLMSFIQVFTLGFQSRCVNAGNYFLAFACSTLIGFSQVFVWHQVMTAHSLLSATVYSLSGACAICTAIFVHKKVGHFGMKK</sequence>
<protein>
    <submittedName>
        <fullName evidence="2">Uncharacterized protein</fullName>
    </submittedName>
</protein>
<proteinExistence type="predicted"/>
<feature type="transmembrane region" description="Helical" evidence="1">
    <location>
        <begin position="59"/>
        <end position="77"/>
    </location>
</feature>
<gene>
    <name evidence="2" type="ORF">Ql52_gp025</name>
</gene>
<organism evidence="2 3">
    <name type="scientific">Caulobacter phage Quill_5.2</name>
    <dbReference type="NCBI Taxonomy" id="3075108"/>
    <lineage>
        <taxon>Viruses</taxon>
        <taxon>Duplodnaviria</taxon>
        <taxon>Heunggongvirae</taxon>
        <taxon>Uroviricota</taxon>
        <taxon>Caudoviricetes</taxon>
        <taxon>Autographivirales</taxon>
        <taxon>Autonotataviridae</taxon>
        <taxon>Lullwatervirus</taxon>
        <taxon>Lullwatervirus quill52</taxon>
    </lineage>
</organism>
<evidence type="ECO:0000313" key="2">
    <source>
        <dbReference type="EMBL" id="WNV48161.1"/>
    </source>
</evidence>
<feature type="transmembrane region" description="Helical" evidence="1">
    <location>
        <begin position="30"/>
        <end position="47"/>
    </location>
</feature>
<evidence type="ECO:0000313" key="3">
    <source>
        <dbReference type="Proteomes" id="UP001301924"/>
    </source>
</evidence>
<keyword evidence="1" id="KW-0812">Transmembrane</keyword>
<accession>A0AA96PQV8</accession>
<reference evidence="3" key="1">
    <citation type="journal article" date="2024" name="Viruses">
        <title>New Genera and Species of Caulobacter and Brevundimonas Bacteriophages Provide Insights into Phage Genome Evolution.</title>
        <authorList>
            <person name="Ely B."/>
            <person name="Hils M."/>
            <person name="Clarke A."/>
            <person name="Albert M."/>
            <person name="Holness N."/>
            <person name="Lenski J."/>
            <person name="Mohammadi T."/>
        </authorList>
    </citation>
    <scope>NUCLEOTIDE SEQUENCE [LARGE SCALE GENOMIC DNA]</scope>
</reference>
<dbReference type="EMBL" id="OR260090">
    <property type="protein sequence ID" value="WNV48161.1"/>
    <property type="molecule type" value="Genomic_DNA"/>
</dbReference>
<evidence type="ECO:0000256" key="1">
    <source>
        <dbReference type="SAM" id="Phobius"/>
    </source>
</evidence>
<keyword evidence="1" id="KW-0472">Membrane</keyword>